<evidence type="ECO:0000313" key="4">
    <source>
        <dbReference type="Proteomes" id="UP001477672"/>
    </source>
</evidence>
<protein>
    <submittedName>
        <fullName evidence="3">Gfo/Idh/MocA family oxidoreductase</fullName>
    </submittedName>
</protein>
<dbReference type="SUPFAM" id="SSF55347">
    <property type="entry name" value="Glyceraldehyde-3-phosphate dehydrogenase-like, C-terminal domain"/>
    <property type="match status" value="1"/>
</dbReference>
<organism evidence="3 4">
    <name type="scientific">Ruthenibacterium intestinale</name>
    <dbReference type="NCBI Taxonomy" id="3133163"/>
    <lineage>
        <taxon>Bacteria</taxon>
        <taxon>Bacillati</taxon>
        <taxon>Bacillota</taxon>
        <taxon>Clostridia</taxon>
        <taxon>Eubacteriales</taxon>
        <taxon>Oscillospiraceae</taxon>
        <taxon>Ruthenibacterium</taxon>
    </lineage>
</organism>
<dbReference type="SUPFAM" id="SSF51735">
    <property type="entry name" value="NAD(P)-binding Rossmann-fold domains"/>
    <property type="match status" value="1"/>
</dbReference>
<reference evidence="3 4" key="1">
    <citation type="submission" date="2024-03" db="EMBL/GenBank/DDBJ databases">
        <title>Human intestinal bacterial collection.</title>
        <authorList>
            <person name="Pauvert C."/>
            <person name="Hitch T.C.A."/>
            <person name="Clavel T."/>
        </authorList>
    </citation>
    <scope>NUCLEOTIDE SEQUENCE [LARGE SCALE GENOMIC DNA]</scope>
    <source>
        <strain evidence="3 4">CLA-JM-H11</strain>
    </source>
</reference>
<accession>A0ABV1GCK2</accession>
<evidence type="ECO:0000259" key="1">
    <source>
        <dbReference type="Pfam" id="PF01408"/>
    </source>
</evidence>
<comment type="caution">
    <text evidence="3">The sequence shown here is derived from an EMBL/GenBank/DDBJ whole genome shotgun (WGS) entry which is preliminary data.</text>
</comment>
<feature type="domain" description="Gfo/Idh/MocA-like oxidoreductase N-terminal" evidence="1">
    <location>
        <begin position="5"/>
        <end position="120"/>
    </location>
</feature>
<sequence>MEELLRFGIVGCGSVAAFHAQAIENTSGAVLTACCSGNPQKARTFAAAHGARAFDTLEELLAGPVDAVCLCTPSGLHARQALEAMAAGKHVVVEKPMSLTLEDADRVLAAARQTGRKVCVISQLRFQPAVQAVRQALDAGAFGRLVCANLSMNYYRSEAYYQAGGWRGTWAMDGGGALMNQGIHGVDLLRWLMGPVTSIRASVLTRAHAIEVEDTAAALLEFENGAVGTLTGSTACHPGYPRRLEICGTEGSIVLVEDALVRWDLPIPCPVPVGEGANSGAADPNAIGAAGHTLQIANFVDAVRNGTPLLVDAQQGRQALEVVLGVYASGRTGRTWHPETP</sequence>
<dbReference type="InterPro" id="IPR052515">
    <property type="entry name" value="Gfo/Idh/MocA_Oxidoreductase"/>
</dbReference>
<evidence type="ECO:0000313" key="3">
    <source>
        <dbReference type="EMBL" id="MEQ2519565.1"/>
    </source>
</evidence>
<dbReference type="PANTHER" id="PTHR43249:SF1">
    <property type="entry name" value="D-GLUCOSIDE 3-DEHYDROGENASE"/>
    <property type="match status" value="1"/>
</dbReference>
<dbReference type="RefSeq" id="WP_349214998.1">
    <property type="nucleotide sequence ID" value="NZ_JBBMFA010000059.1"/>
</dbReference>
<dbReference type="InterPro" id="IPR000683">
    <property type="entry name" value="Gfo/Idh/MocA-like_OxRdtase_N"/>
</dbReference>
<dbReference type="InterPro" id="IPR055170">
    <property type="entry name" value="GFO_IDH_MocA-like_dom"/>
</dbReference>
<dbReference type="PANTHER" id="PTHR43249">
    <property type="entry name" value="UDP-N-ACETYL-2-AMINO-2-DEOXY-D-GLUCURONATE OXIDASE"/>
    <property type="match status" value="1"/>
</dbReference>
<keyword evidence="4" id="KW-1185">Reference proteome</keyword>
<dbReference type="EMBL" id="JBBMFA010000059">
    <property type="protein sequence ID" value="MEQ2519565.1"/>
    <property type="molecule type" value="Genomic_DNA"/>
</dbReference>
<dbReference type="Gene3D" id="3.40.50.720">
    <property type="entry name" value="NAD(P)-binding Rossmann-like Domain"/>
    <property type="match status" value="1"/>
</dbReference>
<feature type="domain" description="GFO/IDH/MocA-like oxidoreductase" evidence="2">
    <location>
        <begin position="130"/>
        <end position="254"/>
    </location>
</feature>
<proteinExistence type="predicted"/>
<dbReference type="Pfam" id="PF01408">
    <property type="entry name" value="GFO_IDH_MocA"/>
    <property type="match status" value="1"/>
</dbReference>
<gene>
    <name evidence="3" type="ORF">WMO24_03845</name>
</gene>
<dbReference type="Proteomes" id="UP001477672">
    <property type="component" value="Unassembled WGS sequence"/>
</dbReference>
<dbReference type="Gene3D" id="3.30.360.10">
    <property type="entry name" value="Dihydrodipicolinate Reductase, domain 2"/>
    <property type="match status" value="1"/>
</dbReference>
<evidence type="ECO:0000259" key="2">
    <source>
        <dbReference type="Pfam" id="PF22725"/>
    </source>
</evidence>
<dbReference type="Pfam" id="PF22725">
    <property type="entry name" value="GFO_IDH_MocA_C3"/>
    <property type="match status" value="1"/>
</dbReference>
<dbReference type="InterPro" id="IPR036291">
    <property type="entry name" value="NAD(P)-bd_dom_sf"/>
</dbReference>
<name>A0ABV1GCK2_9FIRM</name>